<protein>
    <recommendedName>
        <fullName evidence="1">Helix-turn-helix domain-containing protein</fullName>
    </recommendedName>
</protein>
<dbReference type="Proteomes" id="UP000037146">
    <property type="component" value="Unassembled WGS sequence"/>
</dbReference>
<keyword evidence="3" id="KW-1185">Reference proteome</keyword>
<accession>A0A0K9GPD5</accession>
<feature type="domain" description="Helix-turn-helix" evidence="1">
    <location>
        <begin position="14"/>
        <end position="67"/>
    </location>
</feature>
<dbReference type="EMBL" id="LFZW01000001">
    <property type="protein sequence ID" value="KMY48510.1"/>
    <property type="molecule type" value="Genomic_DNA"/>
</dbReference>
<dbReference type="InterPro" id="IPR045403">
    <property type="entry name" value="HTH_59_Firmicutes_type"/>
</dbReference>
<dbReference type="RefSeq" id="WP_049679835.1">
    <property type="nucleotide sequence ID" value="NZ_JBIVOD010000003.1"/>
</dbReference>
<evidence type="ECO:0000259" key="1">
    <source>
        <dbReference type="Pfam" id="PF20038"/>
    </source>
</evidence>
<evidence type="ECO:0000313" key="2">
    <source>
        <dbReference type="EMBL" id="KMY48510.1"/>
    </source>
</evidence>
<dbReference type="STRING" id="1679170.AC625_02435"/>
<name>A0A0K9GPD5_9BACI</name>
<dbReference type="Pfam" id="PF20038">
    <property type="entry name" value="HTH_59"/>
    <property type="match status" value="1"/>
</dbReference>
<proteinExistence type="predicted"/>
<dbReference type="PATRIC" id="fig|1679170.3.peg.483"/>
<organism evidence="2 3">
    <name type="scientific">Peribacillus loiseleuriae</name>
    <dbReference type="NCBI Taxonomy" id="1679170"/>
    <lineage>
        <taxon>Bacteria</taxon>
        <taxon>Bacillati</taxon>
        <taxon>Bacillota</taxon>
        <taxon>Bacilli</taxon>
        <taxon>Bacillales</taxon>
        <taxon>Bacillaceae</taxon>
        <taxon>Peribacillus</taxon>
    </lineage>
</organism>
<dbReference type="AlphaFoldDB" id="A0A0K9GPD5"/>
<reference evidence="3" key="1">
    <citation type="submission" date="2015-07" db="EMBL/GenBank/DDBJ databases">
        <title>Genome sequencing project for genomic taxonomy and phylogenomics of Bacillus-like bacteria.</title>
        <authorList>
            <person name="Liu B."/>
            <person name="Wang J."/>
            <person name="Zhu Y."/>
            <person name="Liu G."/>
            <person name="Chen Q."/>
            <person name="Chen Z."/>
            <person name="Lan J."/>
            <person name="Che J."/>
            <person name="Ge C."/>
            <person name="Shi H."/>
            <person name="Pan Z."/>
            <person name="Liu X."/>
        </authorList>
    </citation>
    <scope>NUCLEOTIDE SEQUENCE [LARGE SCALE GENOMIC DNA]</scope>
    <source>
        <strain evidence="3">FJAT-27997</strain>
    </source>
</reference>
<comment type="caution">
    <text evidence="2">The sequence shown here is derived from an EMBL/GenBank/DDBJ whole genome shotgun (WGS) entry which is preliminary data.</text>
</comment>
<evidence type="ECO:0000313" key="3">
    <source>
        <dbReference type="Proteomes" id="UP000037146"/>
    </source>
</evidence>
<sequence>MINLFKKQPNLDSRNILSSSEACKEWGIDSSTLRRRIHDFPHGTIRKFGTSWVVTREGMYAVFGEKKTQASFDSWKSEYK</sequence>
<gene>
    <name evidence="2" type="ORF">AC625_02435</name>
</gene>